<dbReference type="SUPFAM" id="SSF143011">
    <property type="entry name" value="RelE-like"/>
    <property type="match status" value="1"/>
</dbReference>
<dbReference type="Pfam" id="PF05016">
    <property type="entry name" value="ParE_toxin"/>
    <property type="match status" value="1"/>
</dbReference>
<keyword evidence="1" id="KW-1277">Toxin-antitoxin system</keyword>
<evidence type="ECO:0000256" key="1">
    <source>
        <dbReference type="ARBA" id="ARBA00022649"/>
    </source>
</evidence>
<sequence length="93" mass="10673">MIHEVRLSKKAKADLLKVPKHIVVKFRLWVLSIEKVGLAEARKSPALHDEPLKGSRVGQRSIRLNKAYRAIYTLRADGAVEFLEVLEVNKHEY</sequence>
<dbReference type="EMBL" id="BX842649">
    <property type="protein sequence ID" value="CAE79191.1"/>
    <property type="molecule type" value="Genomic_DNA"/>
</dbReference>
<proteinExistence type="predicted"/>
<dbReference type="KEGG" id="bba:Bd1295"/>
<evidence type="ECO:0000313" key="2">
    <source>
        <dbReference type="EMBL" id="CAE79191.1"/>
    </source>
</evidence>
<dbReference type="Proteomes" id="UP000008080">
    <property type="component" value="Chromosome"/>
</dbReference>
<dbReference type="STRING" id="264462.Bd1295"/>
<dbReference type="eggNOG" id="COG2026">
    <property type="taxonomic scope" value="Bacteria"/>
</dbReference>
<name>Q6MNG1_BDEBA</name>
<dbReference type="Gene3D" id="3.30.2310.20">
    <property type="entry name" value="RelE-like"/>
    <property type="match status" value="1"/>
</dbReference>
<dbReference type="HOGENOM" id="CLU_185196_0_0_7"/>
<dbReference type="InterPro" id="IPR035093">
    <property type="entry name" value="RelE/ParE_toxin_dom_sf"/>
</dbReference>
<reference evidence="2 3" key="1">
    <citation type="journal article" date="2004" name="Science">
        <title>A predator unmasked: life cycle of Bdellovibrio bacteriovorus from a genomic perspective.</title>
        <authorList>
            <person name="Rendulic S."/>
            <person name="Jagtap P."/>
            <person name="Rosinus A."/>
            <person name="Eppinger M."/>
            <person name="Baar C."/>
            <person name="Lanz C."/>
            <person name="Keller H."/>
            <person name="Lambert C."/>
            <person name="Evans K.J."/>
            <person name="Goesmann A."/>
            <person name="Meyer F."/>
            <person name="Sockett R.E."/>
            <person name="Schuster S.C."/>
        </authorList>
    </citation>
    <scope>NUCLEOTIDE SEQUENCE [LARGE SCALE GENOMIC DNA]</scope>
    <source>
        <strain evidence="3">ATCC 15356 / DSM 50701 / NCIMB 9529 / HD100</strain>
    </source>
</reference>
<protein>
    <recommendedName>
        <fullName evidence="4">Plasmid maintenance system killer protein</fullName>
    </recommendedName>
</protein>
<organism evidence="2 3">
    <name type="scientific">Bdellovibrio bacteriovorus (strain ATCC 15356 / DSM 50701 / NCIMB 9529 / HD100)</name>
    <dbReference type="NCBI Taxonomy" id="264462"/>
    <lineage>
        <taxon>Bacteria</taxon>
        <taxon>Pseudomonadati</taxon>
        <taxon>Bdellovibrionota</taxon>
        <taxon>Bdellovibrionia</taxon>
        <taxon>Bdellovibrionales</taxon>
        <taxon>Pseudobdellovibrionaceae</taxon>
        <taxon>Bdellovibrio</taxon>
    </lineage>
</organism>
<gene>
    <name evidence="2" type="ordered locus">Bd1295</name>
</gene>
<dbReference type="RefSeq" id="WP_011163793.1">
    <property type="nucleotide sequence ID" value="NC_005363.1"/>
</dbReference>
<evidence type="ECO:0000313" key="3">
    <source>
        <dbReference type="Proteomes" id="UP000008080"/>
    </source>
</evidence>
<accession>Q6MNG1</accession>
<dbReference type="GeneID" id="93012316"/>
<dbReference type="InterPro" id="IPR007712">
    <property type="entry name" value="RelE/ParE_toxin"/>
</dbReference>
<keyword evidence="3" id="KW-1185">Reference proteome</keyword>
<dbReference type="AlphaFoldDB" id="Q6MNG1"/>
<evidence type="ECO:0008006" key="4">
    <source>
        <dbReference type="Google" id="ProtNLM"/>
    </source>
</evidence>